<dbReference type="RefSeq" id="WP_231484414.1">
    <property type="nucleotide sequence ID" value="NZ_BAAAZO010000010.1"/>
</dbReference>
<reference evidence="2" key="1">
    <citation type="journal article" date="2019" name="Int. J. Syst. Evol. Microbiol.">
        <title>The Global Catalogue of Microorganisms (GCM) 10K type strain sequencing project: providing services to taxonomists for standard genome sequencing and annotation.</title>
        <authorList>
            <consortium name="The Broad Institute Genomics Platform"/>
            <consortium name="The Broad Institute Genome Sequencing Center for Infectious Disease"/>
            <person name="Wu L."/>
            <person name="Ma J."/>
        </authorList>
    </citation>
    <scope>NUCLEOTIDE SEQUENCE [LARGE SCALE GENOMIC DNA]</scope>
    <source>
        <strain evidence="2">JCM 16902</strain>
    </source>
</reference>
<proteinExistence type="predicted"/>
<comment type="caution">
    <text evidence="1">The sequence shown here is derived from an EMBL/GenBank/DDBJ whole genome shotgun (WGS) entry which is preliminary data.</text>
</comment>
<accession>A0ABP7ACC7</accession>
<evidence type="ECO:0000313" key="1">
    <source>
        <dbReference type="EMBL" id="GAA3629272.1"/>
    </source>
</evidence>
<dbReference type="Proteomes" id="UP001501074">
    <property type="component" value="Unassembled WGS sequence"/>
</dbReference>
<dbReference type="InterPro" id="IPR032466">
    <property type="entry name" value="Metal_Hydrolase"/>
</dbReference>
<name>A0ABP7ACC7_9ACTN</name>
<dbReference type="SUPFAM" id="SSF51556">
    <property type="entry name" value="Metallo-dependent hydrolases"/>
    <property type="match status" value="1"/>
</dbReference>
<dbReference type="Pfam" id="PF01244">
    <property type="entry name" value="Peptidase_M19"/>
    <property type="match status" value="1"/>
</dbReference>
<dbReference type="EMBL" id="BAAAZO010000010">
    <property type="protein sequence ID" value="GAA3629272.1"/>
    <property type="molecule type" value="Genomic_DNA"/>
</dbReference>
<organism evidence="1 2">
    <name type="scientific">Kineosporia mesophila</name>
    <dbReference type="NCBI Taxonomy" id="566012"/>
    <lineage>
        <taxon>Bacteria</taxon>
        <taxon>Bacillati</taxon>
        <taxon>Actinomycetota</taxon>
        <taxon>Actinomycetes</taxon>
        <taxon>Kineosporiales</taxon>
        <taxon>Kineosporiaceae</taxon>
        <taxon>Kineosporia</taxon>
    </lineage>
</organism>
<protein>
    <submittedName>
        <fullName evidence="1">Dipeptidase</fullName>
    </submittedName>
</protein>
<dbReference type="PROSITE" id="PS51365">
    <property type="entry name" value="RENAL_DIPEPTIDASE_2"/>
    <property type="match status" value="1"/>
</dbReference>
<dbReference type="PANTHER" id="PTHR10443">
    <property type="entry name" value="MICROSOMAL DIPEPTIDASE"/>
    <property type="match status" value="1"/>
</dbReference>
<dbReference type="CDD" id="cd01301">
    <property type="entry name" value="rDP_like"/>
    <property type="match status" value="1"/>
</dbReference>
<dbReference type="Gene3D" id="3.20.20.140">
    <property type="entry name" value="Metal-dependent hydrolases"/>
    <property type="match status" value="1"/>
</dbReference>
<gene>
    <name evidence="1" type="ORF">GCM10022223_53540</name>
</gene>
<sequence length="380" mass="41305">MFDLRREVLATHPVFDGHNDLPWQIRNEYGYDPAAAGLADGQPALHTDIPRLRAGGVGAQFWSVFVPSHWEHPAAVAATFEQIDIVRRMVLAHPDVFRWTPTAADVRAAIAEGRIASLPGAEGGQSIAGSLGVLRELRRAGLAYMTLTHNDNTPWSASATGEAVDYGLTDFGRDVVREMNRIGMLVDLSHVHERTMNDALDVATRPVIFSHSSSRAVTDHPRNVPDAVLERLPANGGVLMVTFVPAFVNQACADYRAEATREQERLGLSTRETHEPVGEEAAMKEYQEWLTAHPRPQAQLSDVVAHLEHAREVAGVDHLGLGGDYDGVDELPAGLDDVSTYPALLEALAQRGWSTADLQALTSGNILRGLEQAQEGTSVD</sequence>
<keyword evidence="2" id="KW-1185">Reference proteome</keyword>
<dbReference type="InterPro" id="IPR008257">
    <property type="entry name" value="Pept_M19"/>
</dbReference>
<evidence type="ECO:0000313" key="2">
    <source>
        <dbReference type="Proteomes" id="UP001501074"/>
    </source>
</evidence>
<dbReference type="PANTHER" id="PTHR10443:SF12">
    <property type="entry name" value="DIPEPTIDASE"/>
    <property type="match status" value="1"/>
</dbReference>